<dbReference type="Gene3D" id="1.10.150.20">
    <property type="entry name" value="5' to 3' exonuclease, C-terminal subdomain"/>
    <property type="match status" value="1"/>
</dbReference>
<accession>A0ABS2DAI5</accession>
<dbReference type="EMBL" id="JAFEMC010000005">
    <property type="protein sequence ID" value="MBM6577961.1"/>
    <property type="molecule type" value="Genomic_DNA"/>
</dbReference>
<reference evidence="3 4" key="1">
    <citation type="submission" date="2020-12" db="EMBL/GenBank/DDBJ databases">
        <title>Sphingomonas sp.</title>
        <authorList>
            <person name="Kim M.K."/>
        </authorList>
    </citation>
    <scope>NUCLEOTIDE SEQUENCE [LARGE SCALE GENOMIC DNA]</scope>
    <source>
        <strain evidence="3 4">BT552</strain>
    </source>
</reference>
<evidence type="ECO:0008006" key="5">
    <source>
        <dbReference type="Google" id="ProtNLM"/>
    </source>
</evidence>
<protein>
    <recommendedName>
        <fullName evidence="5">Flap endonuclease-1-like 5' DNA nuclease</fullName>
    </recommendedName>
</protein>
<feature type="region of interest" description="Disordered" evidence="1">
    <location>
        <begin position="60"/>
        <end position="167"/>
    </location>
</feature>
<organism evidence="3 4">
    <name type="scientific">Sphingomonas longa</name>
    <dbReference type="NCBI Taxonomy" id="2778730"/>
    <lineage>
        <taxon>Bacteria</taxon>
        <taxon>Pseudomonadati</taxon>
        <taxon>Pseudomonadota</taxon>
        <taxon>Alphaproteobacteria</taxon>
        <taxon>Sphingomonadales</taxon>
        <taxon>Sphingomonadaceae</taxon>
        <taxon>Sphingomonas</taxon>
    </lineage>
</organism>
<dbReference type="RefSeq" id="WP_204200059.1">
    <property type="nucleotide sequence ID" value="NZ_JAFEMC010000005.1"/>
</dbReference>
<evidence type="ECO:0000313" key="4">
    <source>
        <dbReference type="Proteomes" id="UP000763641"/>
    </source>
</evidence>
<evidence type="ECO:0000256" key="1">
    <source>
        <dbReference type="SAM" id="MobiDB-lite"/>
    </source>
</evidence>
<sequence length="260" mass="26650">MNETSAATSAPGSSLLPDGTGVITTIHLVLIVLIALAAVAVIVIGARRKRARRRAEIQVERNAEQAGIEPAAPAPVAGQEVSVTPPPPSPAVEQVQTQSQTSAQPFATEPMPVVTPPADRLPAVDPLAVDPRPADPQPADHTSLSDEPIPAAAPLDASPATLAGDLPGPDLVKRDAATPVSADAPVTTLKGLGPKVAARLSELGVTTVGQIAALTDAEAEALDAELGAFRGRMSRDRWIEQARLLSAGDRAGFEAAFGRL</sequence>
<keyword evidence="2" id="KW-0812">Transmembrane</keyword>
<gene>
    <name evidence="3" type="ORF">ILT43_16385</name>
</gene>
<evidence type="ECO:0000313" key="3">
    <source>
        <dbReference type="EMBL" id="MBM6577961.1"/>
    </source>
</evidence>
<keyword evidence="4" id="KW-1185">Reference proteome</keyword>
<keyword evidence="2" id="KW-1133">Transmembrane helix</keyword>
<comment type="caution">
    <text evidence="3">The sequence shown here is derived from an EMBL/GenBank/DDBJ whole genome shotgun (WGS) entry which is preliminary data.</text>
</comment>
<dbReference type="Proteomes" id="UP000763641">
    <property type="component" value="Unassembled WGS sequence"/>
</dbReference>
<feature type="transmembrane region" description="Helical" evidence="2">
    <location>
        <begin position="20"/>
        <end position="44"/>
    </location>
</feature>
<evidence type="ECO:0000256" key="2">
    <source>
        <dbReference type="SAM" id="Phobius"/>
    </source>
</evidence>
<keyword evidence="2" id="KW-0472">Membrane</keyword>
<proteinExistence type="predicted"/>
<name>A0ABS2DAI5_9SPHN</name>